<dbReference type="KEGG" id="pbl:PAAG_11721"/>
<evidence type="ECO:0000313" key="1">
    <source>
        <dbReference type="EMBL" id="KGQ01593.1"/>
    </source>
</evidence>
<dbReference type="OrthoDB" id="10495890at2759"/>
<dbReference type="RefSeq" id="XP_015703106.1">
    <property type="nucleotide sequence ID" value="XM_015847317.1"/>
</dbReference>
<proteinExistence type="predicted"/>
<name>A0A0A2V276_PARBA</name>
<protein>
    <submittedName>
        <fullName evidence="1">Uncharacterized protein</fullName>
    </submittedName>
</protein>
<keyword evidence="2" id="KW-1185">Reference proteome</keyword>
<sequence length="72" mass="7744">MPQGRVASMPLHDGSGGALVSAWKFITSTFEVGPQGFEPYFHSRAVCKKRMHAQVQSGKGMDEASISNCITS</sequence>
<reference evidence="1 2" key="1">
    <citation type="journal article" date="2011" name="PLoS Genet.">
        <title>Comparative genomic analysis of human fungal pathogens causing paracoccidioidomycosis.</title>
        <authorList>
            <person name="Desjardins C.A."/>
            <person name="Champion M.D."/>
            <person name="Holder J.W."/>
            <person name="Muszewska A."/>
            <person name="Goldberg J."/>
            <person name="Bailao A.M."/>
            <person name="Brigido M.M."/>
            <person name="Ferreira M.E."/>
            <person name="Garcia A.M."/>
            <person name="Grynberg M."/>
            <person name="Gujja S."/>
            <person name="Heiman D.I."/>
            <person name="Henn M.R."/>
            <person name="Kodira C.D."/>
            <person name="Leon-Narvaez H."/>
            <person name="Longo L.V."/>
            <person name="Ma L.J."/>
            <person name="Malavazi I."/>
            <person name="Matsuo A.L."/>
            <person name="Morais F.V."/>
            <person name="Pereira M."/>
            <person name="Rodriguez-Brito S."/>
            <person name="Sakthikumar S."/>
            <person name="Salem-Izacc S.M."/>
            <person name="Sykes S.M."/>
            <person name="Teixeira M.M."/>
            <person name="Vallejo M.C."/>
            <person name="Walter M.E."/>
            <person name="Yandava C."/>
            <person name="Young S."/>
            <person name="Zeng Q."/>
            <person name="Zucker J."/>
            <person name="Felipe M.S."/>
            <person name="Goldman G.H."/>
            <person name="Haas B.J."/>
            <person name="McEwen J.G."/>
            <person name="Nino-Vega G."/>
            <person name="Puccia R."/>
            <person name="San-Blas G."/>
            <person name="Soares C.M."/>
            <person name="Birren B.W."/>
            <person name="Cuomo C.A."/>
        </authorList>
    </citation>
    <scope>NUCLEOTIDE SEQUENCE [LARGE SCALE GENOMIC DNA]</scope>
    <source>
        <strain evidence="2">ATCC MYA-826 / Pb01</strain>
    </source>
</reference>
<dbReference type="HOGENOM" id="CLU_2722878_0_0_1"/>
<evidence type="ECO:0000313" key="2">
    <source>
        <dbReference type="Proteomes" id="UP000002059"/>
    </source>
</evidence>
<dbReference type="Proteomes" id="UP000002059">
    <property type="component" value="Partially assembled WGS sequence"/>
</dbReference>
<organism evidence="1 2">
    <name type="scientific">Paracoccidioides lutzii (strain ATCC MYA-826 / Pb01)</name>
    <name type="common">Paracoccidioides brasiliensis</name>
    <dbReference type="NCBI Taxonomy" id="502779"/>
    <lineage>
        <taxon>Eukaryota</taxon>
        <taxon>Fungi</taxon>
        <taxon>Dikarya</taxon>
        <taxon>Ascomycota</taxon>
        <taxon>Pezizomycotina</taxon>
        <taxon>Eurotiomycetes</taxon>
        <taxon>Eurotiomycetidae</taxon>
        <taxon>Onygenales</taxon>
        <taxon>Ajellomycetaceae</taxon>
        <taxon>Paracoccidioides</taxon>
    </lineage>
</organism>
<dbReference type="EMBL" id="KN293999">
    <property type="protein sequence ID" value="KGQ01593.1"/>
    <property type="molecule type" value="Genomic_DNA"/>
</dbReference>
<dbReference type="AlphaFoldDB" id="A0A0A2V276"/>
<accession>A0A0A2V276</accession>
<gene>
    <name evidence="1" type="ORF">PAAG_11721</name>
</gene>
<dbReference type="GeneID" id="26970622"/>
<dbReference type="VEuPathDB" id="FungiDB:PAAG_11721"/>